<keyword evidence="1" id="KW-0732">Signal</keyword>
<dbReference type="AlphaFoldDB" id="A0A8J5N5E0"/>
<dbReference type="EMBL" id="JAHLQT010010089">
    <property type="protein sequence ID" value="KAG7173329.1"/>
    <property type="molecule type" value="Genomic_DNA"/>
</dbReference>
<name>A0A8J5N5E0_HOMAM</name>
<feature type="chain" id="PRO_5035252604" description="Secreted protein" evidence="1">
    <location>
        <begin position="26"/>
        <end position="93"/>
    </location>
</feature>
<proteinExistence type="predicted"/>
<feature type="non-terminal residue" evidence="2">
    <location>
        <position position="1"/>
    </location>
</feature>
<dbReference type="Proteomes" id="UP000747542">
    <property type="component" value="Unassembled WGS sequence"/>
</dbReference>
<evidence type="ECO:0000313" key="3">
    <source>
        <dbReference type="Proteomes" id="UP000747542"/>
    </source>
</evidence>
<evidence type="ECO:0000256" key="1">
    <source>
        <dbReference type="SAM" id="SignalP"/>
    </source>
</evidence>
<sequence>MKTSTPFWWCATCVSFLVAATLTTGQISSSGGSKMVTGVVFGQGYSLVCSPPPAATDAAGVSVQRASGGSSPGLSTATTSSFTFCAFVKLLRS</sequence>
<comment type="caution">
    <text evidence="2">The sequence shown here is derived from an EMBL/GenBank/DDBJ whole genome shotgun (WGS) entry which is preliminary data.</text>
</comment>
<gene>
    <name evidence="2" type="ORF">Hamer_G022684</name>
</gene>
<protein>
    <recommendedName>
        <fullName evidence="4">Secreted protein</fullName>
    </recommendedName>
</protein>
<reference evidence="2" key="1">
    <citation type="journal article" date="2021" name="Sci. Adv.">
        <title>The American lobster genome reveals insights on longevity, neural, and immune adaptations.</title>
        <authorList>
            <person name="Polinski J.M."/>
            <person name="Zimin A.V."/>
            <person name="Clark K.F."/>
            <person name="Kohn A.B."/>
            <person name="Sadowski N."/>
            <person name="Timp W."/>
            <person name="Ptitsyn A."/>
            <person name="Khanna P."/>
            <person name="Romanova D.Y."/>
            <person name="Williams P."/>
            <person name="Greenwood S.J."/>
            <person name="Moroz L.L."/>
            <person name="Walt D.R."/>
            <person name="Bodnar A.G."/>
        </authorList>
    </citation>
    <scope>NUCLEOTIDE SEQUENCE</scope>
    <source>
        <strain evidence="2">GMGI-L3</strain>
    </source>
</reference>
<keyword evidence="3" id="KW-1185">Reference proteome</keyword>
<evidence type="ECO:0000313" key="2">
    <source>
        <dbReference type="EMBL" id="KAG7173329.1"/>
    </source>
</evidence>
<accession>A0A8J5N5E0</accession>
<organism evidence="2 3">
    <name type="scientific">Homarus americanus</name>
    <name type="common">American lobster</name>
    <dbReference type="NCBI Taxonomy" id="6706"/>
    <lineage>
        <taxon>Eukaryota</taxon>
        <taxon>Metazoa</taxon>
        <taxon>Ecdysozoa</taxon>
        <taxon>Arthropoda</taxon>
        <taxon>Crustacea</taxon>
        <taxon>Multicrustacea</taxon>
        <taxon>Malacostraca</taxon>
        <taxon>Eumalacostraca</taxon>
        <taxon>Eucarida</taxon>
        <taxon>Decapoda</taxon>
        <taxon>Pleocyemata</taxon>
        <taxon>Astacidea</taxon>
        <taxon>Nephropoidea</taxon>
        <taxon>Nephropidae</taxon>
        <taxon>Homarus</taxon>
    </lineage>
</organism>
<evidence type="ECO:0008006" key="4">
    <source>
        <dbReference type="Google" id="ProtNLM"/>
    </source>
</evidence>
<feature type="signal peptide" evidence="1">
    <location>
        <begin position="1"/>
        <end position="25"/>
    </location>
</feature>